<gene>
    <name evidence="3" type="ORF">HaLaN_15447</name>
</gene>
<keyword evidence="4" id="KW-1185">Reference proteome</keyword>
<organism evidence="3 4">
    <name type="scientific">Haematococcus lacustris</name>
    <name type="common">Green alga</name>
    <name type="synonym">Haematococcus pluvialis</name>
    <dbReference type="NCBI Taxonomy" id="44745"/>
    <lineage>
        <taxon>Eukaryota</taxon>
        <taxon>Viridiplantae</taxon>
        <taxon>Chlorophyta</taxon>
        <taxon>core chlorophytes</taxon>
        <taxon>Chlorophyceae</taxon>
        <taxon>CS clade</taxon>
        <taxon>Chlamydomonadales</taxon>
        <taxon>Haematococcaceae</taxon>
        <taxon>Haematococcus</taxon>
    </lineage>
</organism>
<reference evidence="3 4" key="1">
    <citation type="submission" date="2020-02" db="EMBL/GenBank/DDBJ databases">
        <title>Draft genome sequence of Haematococcus lacustris strain NIES-144.</title>
        <authorList>
            <person name="Morimoto D."/>
            <person name="Nakagawa S."/>
            <person name="Yoshida T."/>
            <person name="Sawayama S."/>
        </authorList>
    </citation>
    <scope>NUCLEOTIDE SEQUENCE [LARGE SCALE GENOMIC DNA]</scope>
    <source>
        <strain evidence="3 4">NIES-144</strain>
    </source>
</reference>
<evidence type="ECO:0000313" key="4">
    <source>
        <dbReference type="Proteomes" id="UP000485058"/>
    </source>
</evidence>
<feature type="region of interest" description="Disordered" evidence="1">
    <location>
        <begin position="1"/>
        <end position="36"/>
    </location>
</feature>
<accession>A0A699ZRN7</accession>
<feature type="transmembrane region" description="Helical" evidence="2">
    <location>
        <begin position="41"/>
        <end position="61"/>
    </location>
</feature>
<proteinExistence type="predicted"/>
<dbReference type="AlphaFoldDB" id="A0A699ZRN7"/>
<keyword evidence="2" id="KW-1133">Transmembrane helix</keyword>
<protein>
    <submittedName>
        <fullName evidence="3">Uncharacterized protein</fullName>
    </submittedName>
</protein>
<keyword evidence="2" id="KW-0472">Membrane</keyword>
<name>A0A699ZRN7_HAELA</name>
<dbReference type="Proteomes" id="UP000485058">
    <property type="component" value="Unassembled WGS sequence"/>
</dbReference>
<comment type="caution">
    <text evidence="3">The sequence shown here is derived from an EMBL/GenBank/DDBJ whole genome shotgun (WGS) entry which is preliminary data.</text>
</comment>
<evidence type="ECO:0000313" key="3">
    <source>
        <dbReference type="EMBL" id="GFH18612.1"/>
    </source>
</evidence>
<evidence type="ECO:0000256" key="1">
    <source>
        <dbReference type="SAM" id="MobiDB-lite"/>
    </source>
</evidence>
<keyword evidence="2" id="KW-0812">Transmembrane</keyword>
<sequence length="73" mass="7903">MDVTSRDNRSAASALQPQRKKRKPENATDGGSTDSMDGLHILIWLACLTLGKLGISAFQAMQAYKQAALKRIG</sequence>
<dbReference type="EMBL" id="BLLF01001327">
    <property type="protein sequence ID" value="GFH18612.1"/>
    <property type="molecule type" value="Genomic_DNA"/>
</dbReference>
<evidence type="ECO:0000256" key="2">
    <source>
        <dbReference type="SAM" id="Phobius"/>
    </source>
</evidence>